<evidence type="ECO:0000313" key="2">
    <source>
        <dbReference type="Proteomes" id="UP001306592"/>
    </source>
</evidence>
<organism evidence="1 2">
    <name type="scientific">Erwinia aphidicola</name>
    <dbReference type="NCBI Taxonomy" id="68334"/>
    <lineage>
        <taxon>Bacteria</taxon>
        <taxon>Pseudomonadati</taxon>
        <taxon>Pseudomonadota</taxon>
        <taxon>Gammaproteobacteria</taxon>
        <taxon>Enterobacterales</taxon>
        <taxon>Erwiniaceae</taxon>
        <taxon>Erwinia</taxon>
    </lineage>
</organism>
<dbReference type="Proteomes" id="UP001306592">
    <property type="component" value="Unassembled WGS sequence"/>
</dbReference>
<dbReference type="InterPro" id="IPR025528">
    <property type="entry name" value="BrnA_antitoxin"/>
</dbReference>
<dbReference type="EMBL" id="JBANEI010000006">
    <property type="protein sequence ID" value="MEI2682243.1"/>
    <property type="molecule type" value="Genomic_DNA"/>
</dbReference>
<dbReference type="RefSeq" id="WP_048915228.1">
    <property type="nucleotide sequence ID" value="NZ_CAKKMT010000004.1"/>
</dbReference>
<comment type="caution">
    <text evidence="1">The sequence shown here is derived from an EMBL/GenBank/DDBJ whole genome shotgun (WGS) entry which is preliminary data.</text>
</comment>
<gene>
    <name evidence="1" type="ORF">V8N49_11290</name>
</gene>
<sequence>MVGKLEQLNELATIQAKDIDTSDAPELKDKAWSTAERGRFYRPKKVQKTVRIDADVLYWLESKGPGYQTRINNILREAMGNEGK</sequence>
<evidence type="ECO:0000313" key="1">
    <source>
        <dbReference type="EMBL" id="MEI2682243.1"/>
    </source>
</evidence>
<dbReference type="Pfam" id="PF14384">
    <property type="entry name" value="BrnA_antitoxin"/>
    <property type="match status" value="1"/>
</dbReference>
<name>A0ABU8DFG6_ERWAP</name>
<proteinExistence type="predicted"/>
<protein>
    <submittedName>
        <fullName evidence="1">BrnA antitoxin family protein</fullName>
    </submittedName>
</protein>
<reference evidence="1 2" key="1">
    <citation type="submission" date="2024-02" db="EMBL/GenBank/DDBJ databases">
        <title>First report Erwinia aphidicola in onion in Chile.</title>
        <authorList>
            <person name="Valenzuela M."/>
            <person name="Pena M."/>
            <person name="Dutta B."/>
        </authorList>
    </citation>
    <scope>NUCLEOTIDE SEQUENCE [LARGE SCALE GENOMIC DNA]</scope>
    <source>
        <strain evidence="1 2">QCJ3A</strain>
    </source>
</reference>
<accession>A0ABU8DFG6</accession>
<keyword evidence="2" id="KW-1185">Reference proteome</keyword>